<accession>A0A0U3AWB4</accession>
<evidence type="ECO:0000313" key="10">
    <source>
        <dbReference type="EMBL" id="ALS98367.1"/>
    </source>
</evidence>
<proteinExistence type="inferred from homology"/>
<dbReference type="CDD" id="cd00555">
    <property type="entry name" value="Maf"/>
    <property type="match status" value="1"/>
</dbReference>
<evidence type="ECO:0000256" key="4">
    <source>
        <dbReference type="ARBA" id="ARBA00023080"/>
    </source>
</evidence>
<feature type="site" description="Important for substrate specificity" evidence="9">
    <location>
        <position position="154"/>
    </location>
</feature>
<keyword evidence="11" id="KW-1185">Reference proteome</keyword>
<evidence type="ECO:0000256" key="8">
    <source>
        <dbReference type="ARBA" id="ARBA00068163"/>
    </source>
</evidence>
<sequence>MKDLVLASTSVYRKACLEKLGLPFICDSPHCDETPHGNESAEQLVIRLAKKKAHSIAHAHPDALIIGSDQVACVDDEIIGKPLDHDTAIEQLNAASGKTVRFYTGLCLYDSHDQTCQLEVETFDVVFRKLSQQQIEGYLRKEQPYYCAGSFKSEGLGICLFERLEGRDPNTLIGLPLILLSEMLRNKGIDALV</sequence>
<dbReference type="Proteomes" id="UP000068447">
    <property type="component" value="Chromosome"/>
</dbReference>
<comment type="subcellular location">
    <subcellularLocation>
        <location evidence="1 9">Cytoplasm</location>
    </subcellularLocation>
</comment>
<evidence type="ECO:0000256" key="7">
    <source>
        <dbReference type="ARBA" id="ARBA00060749"/>
    </source>
</evidence>
<gene>
    <name evidence="10" type="ORF">AT746_08930</name>
</gene>
<evidence type="ECO:0000256" key="1">
    <source>
        <dbReference type="ARBA" id="ARBA00004496"/>
    </source>
</evidence>
<evidence type="ECO:0000313" key="11">
    <source>
        <dbReference type="Proteomes" id="UP000068447"/>
    </source>
</evidence>
<dbReference type="OrthoDB" id="9813694at2"/>
<organism evidence="10 11">
    <name type="scientific">Lacimicrobium alkaliphilum</name>
    <dbReference type="NCBI Taxonomy" id="1526571"/>
    <lineage>
        <taxon>Bacteria</taxon>
        <taxon>Pseudomonadati</taxon>
        <taxon>Pseudomonadota</taxon>
        <taxon>Gammaproteobacteria</taxon>
        <taxon>Alteromonadales</taxon>
        <taxon>Alteromonadaceae</taxon>
        <taxon>Lacimicrobium</taxon>
    </lineage>
</organism>
<dbReference type="GO" id="GO:0005737">
    <property type="term" value="C:cytoplasm"/>
    <property type="evidence" value="ECO:0007669"/>
    <property type="project" value="UniProtKB-SubCell"/>
</dbReference>
<comment type="function">
    <text evidence="6 9">Nucleoside triphosphate pyrophosphatase that hydrolyzes 7-methyl-GTP (m(7)GTP). May have a dual role in cell division arrest and in preventing the incorporation of modified nucleotides into cellular nucleic acids.</text>
</comment>
<dbReference type="STRING" id="1526571.AT746_08930"/>
<feature type="site" description="Important for substrate specificity" evidence="9">
    <location>
        <position position="12"/>
    </location>
</feature>
<dbReference type="Gene3D" id="3.90.950.10">
    <property type="match status" value="1"/>
</dbReference>
<name>A0A0U3AWB4_9ALTE</name>
<dbReference type="AlphaFoldDB" id="A0A0U3AWB4"/>
<dbReference type="HAMAP" id="MF_00528">
    <property type="entry name" value="Maf"/>
    <property type="match status" value="1"/>
</dbReference>
<dbReference type="InterPro" id="IPR029001">
    <property type="entry name" value="ITPase-like_fam"/>
</dbReference>
<dbReference type="KEGG" id="lal:AT746_08930"/>
<dbReference type="EC" id="3.6.1.-" evidence="9"/>
<dbReference type="PIRSF" id="PIRSF006305">
    <property type="entry name" value="Maf"/>
    <property type="match status" value="1"/>
</dbReference>
<dbReference type="FunFam" id="3.90.950.10:FF:000005">
    <property type="entry name" value="7-methyl-GTP pyrophosphatase"/>
    <property type="match status" value="1"/>
</dbReference>
<comment type="catalytic activity">
    <reaction evidence="5 9">
        <text>N(7)-methyl-GTP + H2O = N(7)-methyl-GMP + diphosphate + H(+)</text>
        <dbReference type="Rhea" id="RHEA:58744"/>
        <dbReference type="ChEBI" id="CHEBI:15377"/>
        <dbReference type="ChEBI" id="CHEBI:15378"/>
        <dbReference type="ChEBI" id="CHEBI:33019"/>
        <dbReference type="ChEBI" id="CHEBI:58285"/>
        <dbReference type="ChEBI" id="CHEBI:87133"/>
    </reaction>
</comment>
<evidence type="ECO:0000256" key="5">
    <source>
        <dbReference type="ARBA" id="ARBA00050213"/>
    </source>
</evidence>
<comment type="caution">
    <text evidence="9">Lacks conserved residue(s) required for the propagation of feature annotation.</text>
</comment>
<keyword evidence="4 9" id="KW-0546">Nucleotide metabolism</keyword>
<dbReference type="SUPFAM" id="SSF52972">
    <property type="entry name" value="ITPase-like"/>
    <property type="match status" value="1"/>
</dbReference>
<dbReference type="GO" id="GO:0009117">
    <property type="term" value="P:nucleotide metabolic process"/>
    <property type="evidence" value="ECO:0007669"/>
    <property type="project" value="UniProtKB-KW"/>
</dbReference>
<dbReference type="RefSeq" id="WP_062479392.1">
    <property type="nucleotide sequence ID" value="NZ_CP013650.1"/>
</dbReference>
<evidence type="ECO:0000256" key="9">
    <source>
        <dbReference type="HAMAP-Rule" id="MF_00528"/>
    </source>
</evidence>
<reference evidence="10 11" key="1">
    <citation type="submission" date="2015-12" db="EMBL/GenBank/DDBJ databases">
        <title>Complete genome of Lacimicrobium alkaliphilum KCTC 32984.</title>
        <authorList>
            <person name="Kim S.-G."/>
            <person name="Lee Y.-J."/>
        </authorList>
    </citation>
    <scope>NUCLEOTIDE SEQUENCE [LARGE SCALE GENOMIC DNA]</scope>
    <source>
        <strain evidence="10 11">YelD216</strain>
    </source>
</reference>
<dbReference type="PANTHER" id="PTHR43213">
    <property type="entry name" value="BIFUNCTIONAL DTTP/UTP PYROPHOSPHATASE/METHYLTRANSFERASE PROTEIN-RELATED"/>
    <property type="match status" value="1"/>
</dbReference>
<keyword evidence="3 9" id="KW-0378">Hydrolase</keyword>
<feature type="active site" description="Proton acceptor" evidence="9">
    <location>
        <position position="69"/>
    </location>
</feature>
<comment type="similarity">
    <text evidence="7 9">Belongs to the Maf family. YceF subfamily.</text>
</comment>
<dbReference type="NCBIfam" id="TIGR00172">
    <property type="entry name" value="maf"/>
    <property type="match status" value="1"/>
</dbReference>
<dbReference type="PANTHER" id="PTHR43213:SF10">
    <property type="entry name" value="7-METHYL-GTP PYROPHOSPHATASE"/>
    <property type="match status" value="1"/>
</dbReference>
<evidence type="ECO:0000256" key="2">
    <source>
        <dbReference type="ARBA" id="ARBA00022490"/>
    </source>
</evidence>
<dbReference type="InterPro" id="IPR003697">
    <property type="entry name" value="Maf-like"/>
</dbReference>
<comment type="cofactor">
    <cofactor evidence="9">
        <name>a divalent metal cation</name>
        <dbReference type="ChEBI" id="CHEBI:60240"/>
    </cofactor>
</comment>
<dbReference type="EMBL" id="CP013650">
    <property type="protein sequence ID" value="ALS98367.1"/>
    <property type="molecule type" value="Genomic_DNA"/>
</dbReference>
<dbReference type="GO" id="GO:0047429">
    <property type="term" value="F:nucleoside triphosphate diphosphatase activity"/>
    <property type="evidence" value="ECO:0007669"/>
    <property type="project" value="InterPro"/>
</dbReference>
<keyword evidence="2 9" id="KW-0963">Cytoplasm</keyword>
<feature type="site" description="Important for substrate specificity" evidence="9">
    <location>
        <position position="70"/>
    </location>
</feature>
<dbReference type="Pfam" id="PF02545">
    <property type="entry name" value="Maf"/>
    <property type="match status" value="1"/>
</dbReference>
<evidence type="ECO:0000256" key="6">
    <source>
        <dbReference type="ARBA" id="ARBA00053369"/>
    </source>
</evidence>
<evidence type="ECO:0000256" key="3">
    <source>
        <dbReference type="ARBA" id="ARBA00022801"/>
    </source>
</evidence>
<protein>
    <recommendedName>
        <fullName evidence="8 9">7-methyl-GTP pyrophosphatase</fullName>
        <shortName evidence="9">m(7)GTP pyrophosphatase</shortName>
        <ecNumber evidence="9">3.6.1.-</ecNumber>
    </recommendedName>
</protein>